<keyword evidence="2" id="KW-1185">Reference proteome</keyword>
<organism evidence="1 2">
    <name type="scientific">Lysinibacillus varians</name>
    <dbReference type="NCBI Taxonomy" id="1145276"/>
    <lineage>
        <taxon>Bacteria</taxon>
        <taxon>Bacillati</taxon>
        <taxon>Bacillota</taxon>
        <taxon>Bacilli</taxon>
        <taxon>Bacillales</taxon>
        <taxon>Bacillaceae</taxon>
        <taxon>Lysinibacillus</taxon>
    </lineage>
</organism>
<name>A0ABY2TEW8_9BACI</name>
<proteinExistence type="predicted"/>
<reference evidence="1 2" key="1">
    <citation type="submission" date="2019-04" db="EMBL/GenBank/DDBJ databases">
        <title>Lysinibacillus genome sequencing.</title>
        <authorList>
            <person name="Dunlap C."/>
        </authorList>
    </citation>
    <scope>NUCLEOTIDE SEQUENCE [LARGE SCALE GENOMIC DNA]</scope>
    <source>
        <strain evidence="1 2">NBRC 109424</strain>
    </source>
</reference>
<protein>
    <submittedName>
        <fullName evidence="1">Uncharacterized protein</fullName>
    </submittedName>
</protein>
<gene>
    <name evidence="1" type="ORF">FC752_11925</name>
</gene>
<evidence type="ECO:0000313" key="1">
    <source>
        <dbReference type="EMBL" id="TKI63007.1"/>
    </source>
</evidence>
<dbReference type="Proteomes" id="UP000308539">
    <property type="component" value="Unassembled WGS sequence"/>
</dbReference>
<dbReference type="EMBL" id="SZPV01000023">
    <property type="protein sequence ID" value="TKI63007.1"/>
    <property type="molecule type" value="Genomic_DNA"/>
</dbReference>
<comment type="caution">
    <text evidence="1">The sequence shown here is derived from an EMBL/GenBank/DDBJ whole genome shotgun (WGS) entry which is preliminary data.</text>
</comment>
<dbReference type="RefSeq" id="WP_025218478.1">
    <property type="nucleotide sequence ID" value="NZ_CP006837.1"/>
</dbReference>
<evidence type="ECO:0000313" key="2">
    <source>
        <dbReference type="Proteomes" id="UP000308539"/>
    </source>
</evidence>
<accession>A0ABY2TEW8</accession>
<sequence>MANKNQITAQINEGNELVLIESRTMRDNFVYRDEVLDKVKVISLLGEKFEATLQMAAEYYEVNVETVRQAVKRNRAEFNEYEELRLLKGKALQEFKGLVQDVPDLSSAPSLQLLNRRGLLRLGMLLTESEVAKVVRNYLLNVEEISDDAQKRWAVEREISKRERRKLTDSIQEFFTGNLPYNEYAAFTNLVYGTLFDSTAAELKELYGLEKRDQLRDNLTTEDLRRVVEVETVVASLLRIGKDYDNIRQELLSNKEKF</sequence>